<dbReference type="InterPro" id="IPR010982">
    <property type="entry name" value="Lambda_DNA-bd_dom_sf"/>
</dbReference>
<dbReference type="SUPFAM" id="SSF47413">
    <property type="entry name" value="lambda repressor-like DNA-binding domains"/>
    <property type="match status" value="1"/>
</dbReference>
<dbReference type="RefSeq" id="WP_168918176.1">
    <property type="nucleotide sequence ID" value="NZ_CP050804.1"/>
</dbReference>
<dbReference type="GO" id="GO:0003677">
    <property type="term" value="F:DNA binding"/>
    <property type="evidence" value="ECO:0007669"/>
    <property type="project" value="InterPro"/>
</dbReference>
<organism evidence="2 3">
    <name type="scientific">Arcanobacterium buesumense</name>
    <dbReference type="NCBI Taxonomy" id="2722751"/>
    <lineage>
        <taxon>Bacteria</taxon>
        <taxon>Bacillati</taxon>
        <taxon>Actinomycetota</taxon>
        <taxon>Actinomycetes</taxon>
        <taxon>Actinomycetales</taxon>
        <taxon>Actinomycetaceae</taxon>
        <taxon>Arcanobacterium</taxon>
    </lineage>
</organism>
<evidence type="ECO:0000259" key="1">
    <source>
        <dbReference type="PROSITE" id="PS50943"/>
    </source>
</evidence>
<proteinExistence type="predicted"/>
<evidence type="ECO:0000313" key="3">
    <source>
        <dbReference type="Proteomes" id="UP000502298"/>
    </source>
</evidence>
<dbReference type="PROSITE" id="PS50943">
    <property type="entry name" value="HTH_CROC1"/>
    <property type="match status" value="1"/>
</dbReference>
<feature type="domain" description="HTH cro/C1-type" evidence="1">
    <location>
        <begin position="10"/>
        <end position="66"/>
    </location>
</feature>
<protein>
    <submittedName>
        <fullName evidence="2">Helix-turn-helix transcriptional regulator</fullName>
    </submittedName>
</protein>
<dbReference type="EMBL" id="CP050804">
    <property type="protein sequence ID" value="QJC22245.1"/>
    <property type="molecule type" value="Genomic_DNA"/>
</dbReference>
<dbReference type="CDD" id="cd00093">
    <property type="entry name" value="HTH_XRE"/>
    <property type="match status" value="1"/>
</dbReference>
<dbReference type="InterPro" id="IPR001387">
    <property type="entry name" value="Cro/C1-type_HTH"/>
</dbReference>
<evidence type="ECO:0000313" key="2">
    <source>
        <dbReference type="EMBL" id="QJC22245.1"/>
    </source>
</evidence>
<dbReference type="AlphaFoldDB" id="A0A6H2EMD7"/>
<dbReference type="Pfam" id="PF01381">
    <property type="entry name" value="HTH_3"/>
    <property type="match status" value="1"/>
</dbReference>
<name>A0A6H2EMD7_9ACTO</name>
<gene>
    <name evidence="2" type="ORF">HC352_06800</name>
</gene>
<reference evidence="2 3" key="1">
    <citation type="submission" date="2020-03" db="EMBL/GenBank/DDBJ databases">
        <title>Complete genome of Arcanobacterium buesumensis sp. nov. strain 2701.</title>
        <authorList>
            <person name="Borowiak M."/>
            <person name="Alssahen M."/>
            <person name="Laemmler C."/>
            <person name="Malorny B."/>
            <person name="Hassan A."/>
            <person name="Prenger-Berninghoff E."/>
            <person name="Ploetz M."/>
            <person name="Abdulmawjood A."/>
        </authorList>
    </citation>
    <scope>NUCLEOTIDE SEQUENCE [LARGE SCALE GENOMIC DNA]</scope>
    <source>
        <strain evidence="2 3">2701</strain>
    </source>
</reference>
<dbReference type="SMART" id="SM00530">
    <property type="entry name" value="HTH_XRE"/>
    <property type="match status" value="1"/>
</dbReference>
<sequence length="109" mass="12336">MLPADIGTRIREIREEQGISARALARKADGVFSQATLSRIESGDREPKLDELLVLSWLLSAPLDEFTDDVRLKDRVNWAARSEAEVDTQSVRNDLLPFLRLRIMLDSVS</sequence>
<keyword evidence="3" id="KW-1185">Reference proteome</keyword>
<dbReference type="KEGG" id="arca:HC352_06800"/>
<dbReference type="Gene3D" id="1.10.260.40">
    <property type="entry name" value="lambda repressor-like DNA-binding domains"/>
    <property type="match status" value="1"/>
</dbReference>
<dbReference type="Proteomes" id="UP000502298">
    <property type="component" value="Chromosome"/>
</dbReference>
<accession>A0A6H2EMD7</accession>